<dbReference type="PROSITE" id="PS51332">
    <property type="entry name" value="B12_BINDING"/>
    <property type="match status" value="1"/>
</dbReference>
<evidence type="ECO:0000256" key="3">
    <source>
        <dbReference type="ARBA" id="ARBA00022723"/>
    </source>
</evidence>
<keyword evidence="2" id="KW-0949">S-adenosyl-L-methionine</keyword>
<evidence type="ECO:0000313" key="8">
    <source>
        <dbReference type="EMBL" id="RJP17431.1"/>
    </source>
</evidence>
<dbReference type="SUPFAM" id="SSF102114">
    <property type="entry name" value="Radical SAM enzymes"/>
    <property type="match status" value="1"/>
</dbReference>
<dbReference type="CDD" id="cd02068">
    <property type="entry name" value="radical_SAM_B12_BD"/>
    <property type="match status" value="1"/>
</dbReference>
<sequence>MKVVFVYKEAESLAIEYLSAVLKQHGHETSLVFESFLFDTNYLYIPAVYKYANRPARTARRILAQKPDLVAFSVVTDYYQWMCAVAEELKKLSDVPTVFGGIHTTALPTRVIQKPFVDYVVVGEGEYALLDLVNALRDGKSVSEIANLWSKANGTIIQNPPRPPIEDINSLPFPDKGIFSKQVPIYDEIYYVLTSRGCPFACTYCCNNILHRLYGGRKFLRKRSPQNVIEELVQGRRRYPFKMVFFVDDDFLSDKKWLADFLKIYKEEIGVIFRCIGSAKNVDAEVAFLLADAGCKRIQIGIQTWNEELKRKVCHRNETNEQVMRACEAVKSAGIYLDVDHIFGLPLHQQQDYVDAVRQYARVRPDHINCFWMRYYPGTQIIDIALREGLLTAGDIEAIEEGGERNYFRGGSVKDVRPLAQVQTLFTLIPFVKPRVIEMLLRRNLHKLLLQSFHLFFILPRLIQMPFHKDMWYNFRRSLWKFPPFRK</sequence>
<evidence type="ECO:0000256" key="2">
    <source>
        <dbReference type="ARBA" id="ARBA00022691"/>
    </source>
</evidence>
<gene>
    <name evidence="8" type="ORF">C4520_16850</name>
</gene>
<comment type="cofactor">
    <cofactor evidence="1">
        <name>[4Fe-4S] cluster</name>
        <dbReference type="ChEBI" id="CHEBI:49883"/>
    </cofactor>
</comment>
<reference evidence="8 9" key="1">
    <citation type="journal article" date="2017" name="ISME J.">
        <title>Energy and carbon metabolisms in a deep terrestrial subsurface fluid microbial community.</title>
        <authorList>
            <person name="Momper L."/>
            <person name="Jungbluth S.P."/>
            <person name="Lee M.D."/>
            <person name="Amend J.P."/>
        </authorList>
    </citation>
    <scope>NUCLEOTIDE SEQUENCE [LARGE SCALE GENOMIC DNA]</scope>
    <source>
        <strain evidence="8">SURF_5</strain>
    </source>
</reference>
<dbReference type="GO" id="GO:0031419">
    <property type="term" value="F:cobalamin binding"/>
    <property type="evidence" value="ECO:0007669"/>
    <property type="project" value="InterPro"/>
</dbReference>
<dbReference type="Gene3D" id="3.40.50.280">
    <property type="entry name" value="Cobalamin-binding domain"/>
    <property type="match status" value="1"/>
</dbReference>
<dbReference type="Pfam" id="PF04055">
    <property type="entry name" value="Radical_SAM"/>
    <property type="match status" value="1"/>
</dbReference>
<dbReference type="Proteomes" id="UP000265882">
    <property type="component" value="Unassembled WGS sequence"/>
</dbReference>
<evidence type="ECO:0000256" key="4">
    <source>
        <dbReference type="ARBA" id="ARBA00023004"/>
    </source>
</evidence>
<dbReference type="InterPro" id="IPR034466">
    <property type="entry name" value="Methyltransferase_Class_B"/>
</dbReference>
<dbReference type="InterPro" id="IPR023404">
    <property type="entry name" value="rSAM_horseshoe"/>
</dbReference>
<dbReference type="Pfam" id="PF02310">
    <property type="entry name" value="B12-binding"/>
    <property type="match status" value="1"/>
</dbReference>
<dbReference type="InterPro" id="IPR006158">
    <property type="entry name" value="Cobalamin-bd"/>
</dbReference>
<keyword evidence="3" id="KW-0479">Metal-binding</keyword>
<evidence type="ECO:0000313" key="9">
    <source>
        <dbReference type="Proteomes" id="UP000265882"/>
    </source>
</evidence>
<dbReference type="Gene3D" id="3.80.30.20">
    <property type="entry name" value="tm_1862 like domain"/>
    <property type="match status" value="1"/>
</dbReference>
<dbReference type="AlphaFoldDB" id="A0A3A4NPN3"/>
<dbReference type="InterPro" id="IPR036724">
    <property type="entry name" value="Cobalamin-bd_sf"/>
</dbReference>
<organism evidence="8 9">
    <name type="scientific">Abyssobacteria bacterium (strain SURF_5)</name>
    <dbReference type="NCBI Taxonomy" id="2093360"/>
    <lineage>
        <taxon>Bacteria</taxon>
        <taxon>Pseudomonadati</taxon>
        <taxon>Candidatus Hydrogenedentota</taxon>
        <taxon>Candidatus Abyssobacteria</taxon>
    </lineage>
</organism>
<dbReference type="CDD" id="cd01335">
    <property type="entry name" value="Radical_SAM"/>
    <property type="match status" value="1"/>
</dbReference>
<keyword evidence="5" id="KW-0411">Iron-sulfur</keyword>
<evidence type="ECO:0000256" key="1">
    <source>
        <dbReference type="ARBA" id="ARBA00001966"/>
    </source>
</evidence>
<evidence type="ECO:0000259" key="7">
    <source>
        <dbReference type="PROSITE" id="PS51918"/>
    </source>
</evidence>
<dbReference type="InterPro" id="IPR051198">
    <property type="entry name" value="BchE-like"/>
</dbReference>
<dbReference type="PROSITE" id="PS51918">
    <property type="entry name" value="RADICAL_SAM"/>
    <property type="match status" value="1"/>
</dbReference>
<dbReference type="GO" id="GO:0051539">
    <property type="term" value="F:4 iron, 4 sulfur cluster binding"/>
    <property type="evidence" value="ECO:0007669"/>
    <property type="project" value="UniProtKB-KW"/>
</dbReference>
<dbReference type="InterPro" id="IPR007197">
    <property type="entry name" value="rSAM"/>
</dbReference>
<dbReference type="SMART" id="SM00729">
    <property type="entry name" value="Elp3"/>
    <property type="match status" value="1"/>
</dbReference>
<dbReference type="InterPro" id="IPR006638">
    <property type="entry name" value="Elp3/MiaA/NifB-like_rSAM"/>
</dbReference>
<accession>A0A3A4NPN3</accession>
<name>A0A3A4NPN3_ABYX5</name>
<evidence type="ECO:0000259" key="6">
    <source>
        <dbReference type="PROSITE" id="PS51332"/>
    </source>
</evidence>
<dbReference type="InterPro" id="IPR058240">
    <property type="entry name" value="rSAM_sf"/>
</dbReference>
<dbReference type="SFLD" id="SFLDG01082">
    <property type="entry name" value="B12-binding_domain_containing"/>
    <property type="match status" value="1"/>
</dbReference>
<protein>
    <submittedName>
        <fullName evidence="8">Radical SAM protein</fullName>
    </submittedName>
</protein>
<dbReference type="SFLD" id="SFLDS00029">
    <property type="entry name" value="Radical_SAM"/>
    <property type="match status" value="1"/>
</dbReference>
<dbReference type="GO" id="GO:0046872">
    <property type="term" value="F:metal ion binding"/>
    <property type="evidence" value="ECO:0007669"/>
    <property type="project" value="UniProtKB-KW"/>
</dbReference>
<dbReference type="GO" id="GO:0003824">
    <property type="term" value="F:catalytic activity"/>
    <property type="evidence" value="ECO:0007669"/>
    <property type="project" value="InterPro"/>
</dbReference>
<dbReference type="EMBL" id="QZKU01000115">
    <property type="protein sequence ID" value="RJP17431.1"/>
    <property type="molecule type" value="Genomic_DNA"/>
</dbReference>
<evidence type="ECO:0000256" key="5">
    <source>
        <dbReference type="ARBA" id="ARBA00023014"/>
    </source>
</evidence>
<dbReference type="SUPFAM" id="SSF52242">
    <property type="entry name" value="Cobalamin (vitamin B12)-binding domain"/>
    <property type="match status" value="1"/>
</dbReference>
<comment type="caution">
    <text evidence="8">The sequence shown here is derived from an EMBL/GenBank/DDBJ whole genome shotgun (WGS) entry which is preliminary data.</text>
</comment>
<dbReference type="SFLD" id="SFLDG01123">
    <property type="entry name" value="methyltransferase_(Class_B)"/>
    <property type="match status" value="1"/>
</dbReference>
<feature type="domain" description="Radical SAM core" evidence="7">
    <location>
        <begin position="184"/>
        <end position="409"/>
    </location>
</feature>
<proteinExistence type="predicted"/>
<feature type="domain" description="B12-binding" evidence="6">
    <location>
        <begin position="1"/>
        <end position="143"/>
    </location>
</feature>
<dbReference type="PANTHER" id="PTHR43409">
    <property type="entry name" value="ANAEROBIC MAGNESIUM-PROTOPORPHYRIN IX MONOMETHYL ESTER CYCLASE-RELATED"/>
    <property type="match status" value="1"/>
</dbReference>
<keyword evidence="4" id="KW-0408">Iron</keyword>